<dbReference type="KEGG" id="mfz:AOB57_002330"/>
<dbReference type="EMBL" id="CP032683">
    <property type="protein sequence ID" value="AYK14182.1"/>
    <property type="molecule type" value="Genomic_DNA"/>
</dbReference>
<dbReference type="Pfam" id="PF07705">
    <property type="entry name" value="CARDB"/>
    <property type="match status" value="1"/>
</dbReference>
<evidence type="ECO:0000313" key="2">
    <source>
        <dbReference type="EMBL" id="AYK14182.1"/>
    </source>
</evidence>
<accession>A0A660HPP3</accession>
<dbReference type="RefSeq" id="WP_054297791.1">
    <property type="nucleotide sequence ID" value="NZ_CP032683.1"/>
</dbReference>
<evidence type="ECO:0000313" key="3">
    <source>
        <dbReference type="EMBL" id="NLK33166.1"/>
    </source>
</evidence>
<reference evidence="3 5" key="3">
    <citation type="journal article" date="2020" name="Biotechnol. Biofuels">
        <title>New insights from the biogas microbiome by comprehensive genome-resolved metagenomics of nearly 1600 species originating from multiple anaerobic digesters.</title>
        <authorList>
            <person name="Campanaro S."/>
            <person name="Treu L."/>
            <person name="Rodriguez-R L.M."/>
            <person name="Kovalovszki A."/>
            <person name="Ziels R.M."/>
            <person name="Maus I."/>
            <person name="Zhu X."/>
            <person name="Kougias P.G."/>
            <person name="Basile A."/>
            <person name="Luo G."/>
            <person name="Schluter A."/>
            <person name="Konstantinidis K.T."/>
            <person name="Angelidaki I."/>
        </authorList>
    </citation>
    <scope>NUCLEOTIDE SEQUENCE [LARGE SCALE GENOMIC DNA]</scope>
    <source>
        <strain evidence="3">AS22ysBPME_46</strain>
    </source>
</reference>
<dbReference type="EMBL" id="JAAYQL010000060">
    <property type="protein sequence ID" value="NLK33166.1"/>
    <property type="molecule type" value="Genomic_DNA"/>
</dbReference>
<reference evidence="2" key="2">
    <citation type="submission" date="2018-10" db="EMBL/GenBank/DDBJ databases">
        <authorList>
            <person name="Fischer M.A."/>
            <person name="Kern T."/>
            <person name="Deppenmeier U."/>
            <person name="Schmitz R.A."/>
            <person name="Rother M."/>
        </authorList>
    </citation>
    <scope>NUCLEOTIDE SEQUENCE</scope>
    <source>
        <strain evidence="2">E03.2</strain>
    </source>
</reference>
<dbReference type="Proteomes" id="UP000053087">
    <property type="component" value="Chromosome"/>
</dbReference>
<evidence type="ECO:0000313" key="5">
    <source>
        <dbReference type="Proteomes" id="UP000585579"/>
    </source>
</evidence>
<keyword evidence="4" id="KW-1185">Reference proteome</keyword>
<dbReference type="Proteomes" id="UP000585579">
    <property type="component" value="Unassembled WGS sequence"/>
</dbReference>
<evidence type="ECO:0000259" key="1">
    <source>
        <dbReference type="Pfam" id="PF07705"/>
    </source>
</evidence>
<sequence length="170" mass="18794">MTESTTEIAQKEFSVIRDLLLVPLKPDLRNEELPSHRKWRSGCIPVGLPDLVPVKPPSDREGLEGFCNLREGEEGEKLLVVTVENRGNATAPQSTTRVTFVDLSNFNISETSDKITSEIPAGKSIELEFDMQRCSSSNCLFIITVNAKFEINESDLTNNVAIGLCRSSPL</sequence>
<dbReference type="Gene3D" id="2.60.40.10">
    <property type="entry name" value="Immunoglobulins"/>
    <property type="match status" value="1"/>
</dbReference>
<dbReference type="OrthoDB" id="373473at2157"/>
<dbReference type="InterPro" id="IPR011635">
    <property type="entry name" value="CARDB"/>
</dbReference>
<dbReference type="AlphaFoldDB" id="A0A660HPP3"/>
<reference evidence="2 4" key="1">
    <citation type="journal article" date="2016" name="Int. J. Syst. Evol. Microbiol.">
        <title>Methanosarcina flavescens sp. nov., a methanogenic archaeon isolated from a full-scale anaerobic digester.</title>
        <authorList>
            <person name="Kern T."/>
            <person name="Fischer M.A."/>
            <person name="Deppenmeier U."/>
            <person name="Schmitz R.A."/>
            <person name="Rother M."/>
        </authorList>
    </citation>
    <scope>NUCLEOTIDE SEQUENCE [LARGE SCALE GENOMIC DNA]</scope>
    <source>
        <strain evidence="2 4">E03.2</strain>
    </source>
</reference>
<protein>
    <recommendedName>
        <fullName evidence="1">CARDB domain-containing protein</fullName>
    </recommendedName>
</protein>
<proteinExistence type="predicted"/>
<feature type="domain" description="CARDB" evidence="1">
    <location>
        <begin position="79"/>
        <end position="161"/>
    </location>
</feature>
<evidence type="ECO:0000313" key="4">
    <source>
        <dbReference type="Proteomes" id="UP000053087"/>
    </source>
</evidence>
<gene>
    <name evidence="2" type="ORF">AOB57_002330</name>
    <name evidence="3" type="ORF">GX302_10170</name>
</gene>
<dbReference type="GeneID" id="53686925"/>
<organism evidence="2 4">
    <name type="scientific">Methanosarcina flavescens</name>
    <dbReference type="NCBI Taxonomy" id="1715806"/>
    <lineage>
        <taxon>Archaea</taxon>
        <taxon>Methanobacteriati</taxon>
        <taxon>Methanobacteriota</taxon>
        <taxon>Stenosarchaea group</taxon>
        <taxon>Methanomicrobia</taxon>
        <taxon>Methanosarcinales</taxon>
        <taxon>Methanosarcinaceae</taxon>
        <taxon>Methanosarcina</taxon>
    </lineage>
</organism>
<name>A0A660HPP3_9EURY</name>
<dbReference type="InterPro" id="IPR013783">
    <property type="entry name" value="Ig-like_fold"/>
</dbReference>